<dbReference type="InterPro" id="IPR001663">
    <property type="entry name" value="Rng_hydr_dOase-A"/>
</dbReference>
<evidence type="ECO:0000313" key="10">
    <source>
        <dbReference type="EMBL" id="SDV46826.1"/>
    </source>
</evidence>
<keyword evidence="6" id="KW-0408">Iron</keyword>
<feature type="domain" description="Rieske" evidence="9">
    <location>
        <begin position="40"/>
        <end position="155"/>
    </location>
</feature>
<gene>
    <name evidence="10" type="ORF">SAMN05216551_10219</name>
</gene>
<dbReference type="PROSITE" id="PS51296">
    <property type="entry name" value="RIESKE"/>
    <property type="match status" value="1"/>
</dbReference>
<dbReference type="InterPro" id="IPR015881">
    <property type="entry name" value="ARHD_Rieske_2Fe_2S"/>
</dbReference>
<evidence type="ECO:0000256" key="3">
    <source>
        <dbReference type="ARBA" id="ARBA00022723"/>
    </source>
</evidence>
<evidence type="ECO:0000256" key="2">
    <source>
        <dbReference type="ARBA" id="ARBA00022714"/>
    </source>
</evidence>
<dbReference type="RefSeq" id="WP_091904608.1">
    <property type="nucleotide sequence ID" value="NZ_FNLO01000002.1"/>
</dbReference>
<dbReference type="InterPro" id="IPR015879">
    <property type="entry name" value="Ring_hydroxy_dOase_asu_C_dom"/>
</dbReference>
<dbReference type="PROSITE" id="PS00570">
    <property type="entry name" value="RING_HYDROXYL_ALPHA"/>
    <property type="match status" value="1"/>
</dbReference>
<proteinExistence type="inferred from homology"/>
<comment type="similarity">
    <text evidence="1">Belongs to the bacterial ring-hydroxylating dioxygenase alpha subunit family.</text>
</comment>
<evidence type="ECO:0000256" key="7">
    <source>
        <dbReference type="ARBA" id="ARBA00023014"/>
    </source>
</evidence>
<keyword evidence="7" id="KW-0411">Iron-sulfur</keyword>
<dbReference type="OrthoDB" id="9790995at2"/>
<dbReference type="GO" id="GO:0051537">
    <property type="term" value="F:2 iron, 2 sulfur cluster binding"/>
    <property type="evidence" value="ECO:0007669"/>
    <property type="project" value="UniProtKB-KW"/>
</dbReference>
<dbReference type="Pfam" id="PF00848">
    <property type="entry name" value="Ring_hydroxyl_A"/>
    <property type="match status" value="1"/>
</dbReference>
<accession>A0A1H2PK54</accession>
<evidence type="ECO:0000256" key="8">
    <source>
        <dbReference type="ARBA" id="ARBA00023027"/>
    </source>
</evidence>
<keyword evidence="4 10" id="KW-0223">Dioxygenase</keyword>
<dbReference type="STRING" id="1770053.SAMN05216551_10219"/>
<evidence type="ECO:0000256" key="5">
    <source>
        <dbReference type="ARBA" id="ARBA00023002"/>
    </source>
</evidence>
<dbReference type="GO" id="GO:0051213">
    <property type="term" value="F:dioxygenase activity"/>
    <property type="evidence" value="ECO:0007669"/>
    <property type="project" value="UniProtKB-KW"/>
</dbReference>
<dbReference type="SUPFAM" id="SSF55961">
    <property type="entry name" value="Bet v1-like"/>
    <property type="match status" value="1"/>
</dbReference>
<dbReference type="EMBL" id="FNLO01000002">
    <property type="protein sequence ID" value="SDV46826.1"/>
    <property type="molecule type" value="Genomic_DNA"/>
</dbReference>
<dbReference type="PRINTS" id="PR00090">
    <property type="entry name" value="RNGDIOXGNASE"/>
</dbReference>
<dbReference type="Gene3D" id="2.102.10.10">
    <property type="entry name" value="Rieske [2Fe-2S] iron-sulphur domain"/>
    <property type="match status" value="1"/>
</dbReference>
<organism evidence="10 11">
    <name type="scientific">Chitinasiproducens palmae</name>
    <dbReference type="NCBI Taxonomy" id="1770053"/>
    <lineage>
        <taxon>Bacteria</taxon>
        <taxon>Pseudomonadati</taxon>
        <taxon>Pseudomonadota</taxon>
        <taxon>Betaproteobacteria</taxon>
        <taxon>Burkholderiales</taxon>
        <taxon>Burkholderiaceae</taxon>
        <taxon>Chitinasiproducens</taxon>
    </lineage>
</organism>
<reference evidence="11" key="1">
    <citation type="submission" date="2016-09" db="EMBL/GenBank/DDBJ databases">
        <authorList>
            <person name="Varghese N."/>
            <person name="Submissions S."/>
        </authorList>
    </citation>
    <scope>NUCLEOTIDE SEQUENCE [LARGE SCALE GENOMIC DNA]</scope>
    <source>
        <strain evidence="11">JS23</strain>
    </source>
</reference>
<dbReference type="InterPro" id="IPR036922">
    <property type="entry name" value="Rieske_2Fe-2S_sf"/>
</dbReference>
<keyword evidence="2" id="KW-0001">2Fe-2S</keyword>
<dbReference type="GO" id="GO:0005506">
    <property type="term" value="F:iron ion binding"/>
    <property type="evidence" value="ECO:0007669"/>
    <property type="project" value="InterPro"/>
</dbReference>
<dbReference type="Proteomes" id="UP000243719">
    <property type="component" value="Unassembled WGS sequence"/>
</dbReference>
<evidence type="ECO:0000256" key="6">
    <source>
        <dbReference type="ARBA" id="ARBA00023004"/>
    </source>
</evidence>
<name>A0A1H2PK54_9BURK</name>
<keyword evidence="11" id="KW-1185">Reference proteome</keyword>
<keyword evidence="8" id="KW-0520">NAD</keyword>
<evidence type="ECO:0000256" key="1">
    <source>
        <dbReference type="ARBA" id="ARBA00008751"/>
    </source>
</evidence>
<dbReference type="PANTHER" id="PTHR43756:SF1">
    <property type="entry name" value="3-PHENYLPROPIONATE_CINNAMIC ACID DIOXYGENASE SUBUNIT ALPHA"/>
    <property type="match status" value="1"/>
</dbReference>
<dbReference type="InterPro" id="IPR017941">
    <property type="entry name" value="Rieske_2Fe-2S"/>
</dbReference>
<evidence type="ECO:0000313" key="11">
    <source>
        <dbReference type="Proteomes" id="UP000243719"/>
    </source>
</evidence>
<keyword evidence="3" id="KW-0479">Metal-binding</keyword>
<protein>
    <submittedName>
        <fullName evidence="10">Anthranilate 1,2-dioxygenase large subunit</fullName>
    </submittedName>
</protein>
<dbReference type="Gene3D" id="3.90.380.10">
    <property type="entry name" value="Naphthalene 1,2-dioxygenase Alpha Subunit, Chain A, domain 1"/>
    <property type="match status" value="1"/>
</dbReference>
<dbReference type="AlphaFoldDB" id="A0A1H2PK54"/>
<evidence type="ECO:0000259" key="9">
    <source>
        <dbReference type="PROSITE" id="PS51296"/>
    </source>
</evidence>
<dbReference type="PANTHER" id="PTHR43756">
    <property type="entry name" value="CHOLINE MONOOXYGENASE, CHLOROPLASTIC"/>
    <property type="match status" value="1"/>
</dbReference>
<dbReference type="SUPFAM" id="SSF50022">
    <property type="entry name" value="ISP domain"/>
    <property type="match status" value="1"/>
</dbReference>
<evidence type="ECO:0000256" key="4">
    <source>
        <dbReference type="ARBA" id="ARBA00022964"/>
    </source>
</evidence>
<dbReference type="Pfam" id="PF00355">
    <property type="entry name" value="Rieske"/>
    <property type="match status" value="1"/>
</dbReference>
<sequence length="428" mass="48022">MSVSPITWPAKDFSRVPFSIYHDPAVYLDELDKIFHGPTWNYLALEAELPNPGDFITTLLGETSVIVSRDAEGRVHAFVNRCKHRGATLRREACGNAKSHTCIYHQWAYSLDGRLQSVPFAKGMKGEGGLPKDFDKSSIRLDMLTVEVYKGVVFASFSPAAEPLADYLGPAVIAELDRLFARKVKVLGYQRQRIFGNWKLYNDNVRDPNHGGLLHMFHATFGLYRLSQVGGAKMDGKHRHNITYNQLGSDDTADNAGYDGTTKVFQEGYQLLDKSMLEYKRDYPDMVSLVILSVFPSVVFQQIANSLCTRQIRPRGVDEVELYWTYFGYEDDSEEMTRHRLLQANLAGPGGYISMEDGEAVQLVHETSARAQAQHALVEIGGTGEIKDAKNLISEVPIRGFWSYYCELMGFEAGTPRNQARVVNQEAA</sequence>
<keyword evidence="5" id="KW-0560">Oxidoreductase</keyword>